<dbReference type="Proteomes" id="UP001142057">
    <property type="component" value="Unassembled WGS sequence"/>
</dbReference>
<comment type="caution">
    <text evidence="2">The sequence shown here is derived from an EMBL/GenBank/DDBJ whole genome shotgun (WGS) entry which is preliminary data.</text>
</comment>
<keyword evidence="1" id="KW-0732">Signal</keyword>
<dbReference type="RefSeq" id="WP_259826890.1">
    <property type="nucleotide sequence ID" value="NZ_JANZQH010000001.1"/>
</dbReference>
<proteinExistence type="predicted"/>
<gene>
    <name evidence="2" type="ORF">NZD88_01540</name>
</gene>
<feature type="chain" id="PRO_5045956763" description="C1q domain-containing protein" evidence="1">
    <location>
        <begin position="19"/>
        <end position="614"/>
    </location>
</feature>
<feature type="signal peptide" evidence="1">
    <location>
        <begin position="1"/>
        <end position="18"/>
    </location>
</feature>
<evidence type="ECO:0000256" key="1">
    <source>
        <dbReference type="SAM" id="SignalP"/>
    </source>
</evidence>
<evidence type="ECO:0008006" key="4">
    <source>
        <dbReference type="Google" id="ProtNLM"/>
    </source>
</evidence>
<organism evidence="2 3">
    <name type="scientific">Chryseobacterium pyrolae</name>
    <dbReference type="NCBI Taxonomy" id="2987481"/>
    <lineage>
        <taxon>Bacteria</taxon>
        <taxon>Pseudomonadati</taxon>
        <taxon>Bacteroidota</taxon>
        <taxon>Flavobacteriia</taxon>
        <taxon>Flavobacteriales</taxon>
        <taxon>Weeksellaceae</taxon>
        <taxon>Chryseobacterium group</taxon>
        <taxon>Chryseobacterium</taxon>
    </lineage>
</organism>
<reference evidence="2" key="1">
    <citation type="submission" date="2022-08" db="EMBL/GenBank/DDBJ databases">
        <title>Chryseobacterium antibioticum,isolated from the rhizosphere soil of Pyrola in Tibet.</title>
        <authorList>
            <person name="Kan Y."/>
        </authorList>
    </citation>
    <scope>NUCLEOTIDE SEQUENCE</scope>
    <source>
        <strain evidence="2">Pc2-12</strain>
    </source>
</reference>
<evidence type="ECO:0000313" key="3">
    <source>
        <dbReference type="Proteomes" id="UP001142057"/>
    </source>
</evidence>
<evidence type="ECO:0000313" key="2">
    <source>
        <dbReference type="EMBL" id="MCT2406237.1"/>
    </source>
</evidence>
<sequence length="614" mass="63444">MKKTFISIVLLVAASTQAQVGINTETPNATLDVQGKASTTTIPDGIITPRISKQQLAAKTDATYTPAQTAAIVYVNDITAPTGTVPSLIEVAEVTAIGYYYFNGSMWKAISGGAATVDKSIYAGDGDLSSNRTVNQLGKTLAFNGGTTANAFSVNGSSLSVDALNDRVGIGTTAPLTKLHVVAQAMQGNRYNLIDAPSSTNQYALLALRNTSPLATGNYSLLGFTNDGPTSGGANWGIGSIRTGASSTTGSEEDFYVGNSLGGSLIERFRINSSGNIGIGTSLPQRILHVNANANPVRFENLPILPASTASSGLVIDANGDIYKNNTSGATVDTSIYAGDGALSTNRTVTQSGNKLAFNGYTGTATDAFSVDGSTLSVDAVNNRVGIGTNAPLRQFHVANTTVGSPDIRFENLPALPANVPSTGVVIDANGDVYKNNTTSVEGQILRIGLNARTYTSSGDQPIRFDANNSAAEMGNAPNAAPNFINTIVGATIAEGVNAIAGAGTPARTTDQISLQPGVYKIQLRLVASMSSSSVFSLKAVVNNNEYTLVQGANNSSNSSVYYLDDLINITGTTPQTVDFLVGPPTFGNLVIASSAGAGGGNSYRSIIMIQRLR</sequence>
<dbReference type="EMBL" id="JANZQH010000001">
    <property type="protein sequence ID" value="MCT2406237.1"/>
    <property type="molecule type" value="Genomic_DNA"/>
</dbReference>
<accession>A0ABT2ID49</accession>
<keyword evidence="3" id="KW-1185">Reference proteome</keyword>
<name>A0ABT2ID49_9FLAO</name>
<protein>
    <recommendedName>
        <fullName evidence="4">C1q domain-containing protein</fullName>
    </recommendedName>
</protein>